<comment type="caution">
    <text evidence="1">The sequence shown here is derived from an EMBL/GenBank/DDBJ whole genome shotgun (WGS) entry which is preliminary data.</text>
</comment>
<accession>A0A2G8QWJ8</accession>
<reference evidence="1 2" key="1">
    <citation type="submission" date="2013-09" db="EMBL/GenBank/DDBJ databases">
        <title>Genome sequencing of Phaeobacter antarcticus sp. nov. SM1211.</title>
        <authorList>
            <person name="Zhang X.-Y."/>
            <person name="Liu C."/>
            <person name="Chen X.-L."/>
            <person name="Xie B.-B."/>
            <person name="Qin Q.-L."/>
            <person name="Rong J.-C."/>
            <person name="Zhang Y.-Z."/>
        </authorList>
    </citation>
    <scope>NUCLEOTIDE SEQUENCE [LARGE SCALE GENOMIC DNA]</scope>
    <source>
        <strain evidence="1 2">SM1211</strain>
    </source>
</reference>
<dbReference type="Proteomes" id="UP000231259">
    <property type="component" value="Unassembled WGS sequence"/>
</dbReference>
<sequence>MTDHSWSEISFQRCIESYESDAATEMHLHIKALLRMQFRLIPGA</sequence>
<name>A0A2G8QWJ8_9RHOB</name>
<organism evidence="1 2">
    <name type="scientific">Puniceibacterium antarcticum</name>
    <dbReference type="NCBI Taxonomy" id="1206336"/>
    <lineage>
        <taxon>Bacteria</taxon>
        <taxon>Pseudomonadati</taxon>
        <taxon>Pseudomonadota</taxon>
        <taxon>Alphaproteobacteria</taxon>
        <taxon>Rhodobacterales</taxon>
        <taxon>Paracoccaceae</taxon>
        <taxon>Puniceibacterium</taxon>
    </lineage>
</organism>
<evidence type="ECO:0000313" key="2">
    <source>
        <dbReference type="Proteomes" id="UP000231259"/>
    </source>
</evidence>
<dbReference type="EMBL" id="AWWI01000182">
    <property type="protein sequence ID" value="PIL13649.1"/>
    <property type="molecule type" value="Genomic_DNA"/>
</dbReference>
<gene>
    <name evidence="1" type="ORF">P775_27185</name>
</gene>
<keyword evidence="2" id="KW-1185">Reference proteome</keyword>
<evidence type="ECO:0000313" key="1">
    <source>
        <dbReference type="EMBL" id="PIL13649.1"/>
    </source>
</evidence>
<protein>
    <submittedName>
        <fullName evidence="1">Uncharacterized protein</fullName>
    </submittedName>
</protein>
<proteinExistence type="predicted"/>
<dbReference type="AlphaFoldDB" id="A0A2G8QWJ8"/>